<evidence type="ECO:0000256" key="1">
    <source>
        <dbReference type="SAM" id="Coils"/>
    </source>
</evidence>
<reference evidence="2" key="1">
    <citation type="submission" date="2018-04" db="EMBL/GenBank/DDBJ databases">
        <authorList>
            <person name="Go L.Y."/>
            <person name="Mitchell J.A."/>
        </authorList>
    </citation>
    <scope>NUCLEOTIDE SEQUENCE</scope>
    <source>
        <strain evidence="2">WBAD</strain>
    </source>
</reference>
<keyword evidence="1" id="KW-0175">Coiled coil</keyword>
<dbReference type="EMBL" id="OUNE01000048">
    <property type="protein sequence ID" value="SPP32841.1"/>
    <property type="molecule type" value="Genomic_DNA"/>
</dbReference>
<evidence type="ECO:0000313" key="2">
    <source>
        <dbReference type="EMBL" id="SPP32841.1"/>
    </source>
</evidence>
<proteinExistence type="predicted"/>
<protein>
    <submittedName>
        <fullName evidence="2">Uncharacterized protein</fullName>
    </submittedName>
</protein>
<organism evidence="2">
    <name type="scientific">Wolbachia endosymbiont of Aleurodicus dispersus</name>
    <dbReference type="NCBI Taxonomy" id="1288877"/>
    <lineage>
        <taxon>Bacteria</taxon>
        <taxon>Pseudomonadati</taxon>
        <taxon>Pseudomonadota</taxon>
        <taxon>Alphaproteobacteria</taxon>
        <taxon>Rickettsiales</taxon>
        <taxon>Anaplasmataceae</taxon>
        <taxon>Wolbachieae</taxon>
        <taxon>Wolbachia</taxon>
    </lineage>
</organism>
<accession>A0A3B0JHM8</accession>
<sequence>MNMILFLLILILYKTKRSGDGRKDGGNYRCEEVLSQYEQNVASAKAEAEKAQGALLQCEQSSASAKAEAEKAKIEAKKAQGALLQYEQNVASAKAEAKKAQGTLSQCEQSSASTKAEAEKAKIEAKKAQGALSQCEQDLIKEKMGDKVVENENREIISQKITADHVDITKCGSTGVYYNSYKHVGCHGFYTSDLLEAFYPEMYSNPKIAEHLKLGSKVFYGAVNYKFAFSESLDYSPASFSNILCGKCAVSRSETACRDNEIKSFCYPAGYYANKDYNQNFFAEKAWPNLVKMSGATTIRAKQISPLILVNSLGKMIDREGNETGESYFSLTPYLNNGHIKDCLGNTTCKKFAAIMKKVAWDSDKEVLLKTVFDDVQKVNPYYSDNEDSSVFVGTNFV</sequence>
<gene>
    <name evidence="2" type="ORF">WBAD_0233</name>
</gene>
<feature type="coiled-coil region" evidence="1">
    <location>
        <begin position="34"/>
        <end position="138"/>
    </location>
</feature>
<name>A0A3B0JHM8_9RICK</name>
<dbReference type="AlphaFoldDB" id="A0A3B0JHM8"/>